<keyword evidence="1" id="KW-0732">Signal</keyword>
<organism evidence="2 3">
    <name type="scientific">Imperialibacter roseus</name>
    <dbReference type="NCBI Taxonomy" id="1324217"/>
    <lineage>
        <taxon>Bacteria</taxon>
        <taxon>Pseudomonadati</taxon>
        <taxon>Bacteroidota</taxon>
        <taxon>Cytophagia</taxon>
        <taxon>Cytophagales</taxon>
        <taxon>Flammeovirgaceae</taxon>
        <taxon>Imperialibacter</taxon>
    </lineage>
</organism>
<sequence length="328" mass="33940">MKKLFRNLLFFSAIGSVAILASCGGDEEEPLPAAPSITVTVSGDAEVSGSEITAITGDEVSFAVTITAPGAFNTLNITPSVDGVAGTPTVFTRNSTEVTKNADNTEASITITYTFEEEDEDTEITWTFEAVDDSDQTATKEFTATVSAPPSPEARAYTAVLLSAPLGDKSADGFFSSNTGLVYSPADVTGTSAAISPNIDFGYYYGATDKASLASPKAYSLLSNAGFTAQVAGWGTLNETMLKKTTLTAAAFTEVTTWADLDEVYTAATDAAAGVKTTLEANQVLAFKTASTKTGGSKIGLILVKSITAGDGVAGKIELEILVQEDAE</sequence>
<evidence type="ECO:0008006" key="4">
    <source>
        <dbReference type="Google" id="ProtNLM"/>
    </source>
</evidence>
<dbReference type="PROSITE" id="PS51257">
    <property type="entry name" value="PROKAR_LIPOPROTEIN"/>
    <property type="match status" value="1"/>
</dbReference>
<evidence type="ECO:0000313" key="2">
    <source>
        <dbReference type="EMBL" id="WOK05798.1"/>
    </source>
</evidence>
<evidence type="ECO:0000256" key="1">
    <source>
        <dbReference type="SAM" id="SignalP"/>
    </source>
</evidence>
<name>A0ABZ0IMW9_9BACT</name>
<keyword evidence="3" id="KW-1185">Reference proteome</keyword>
<feature type="chain" id="PRO_5046802330" description="Lipoprotein" evidence="1">
    <location>
        <begin position="22"/>
        <end position="328"/>
    </location>
</feature>
<dbReference type="EMBL" id="CP136051">
    <property type="protein sequence ID" value="WOK05798.1"/>
    <property type="molecule type" value="Genomic_DNA"/>
</dbReference>
<accession>A0ABZ0IMW9</accession>
<evidence type="ECO:0000313" key="3">
    <source>
        <dbReference type="Proteomes" id="UP001302349"/>
    </source>
</evidence>
<feature type="signal peptide" evidence="1">
    <location>
        <begin position="1"/>
        <end position="21"/>
    </location>
</feature>
<gene>
    <name evidence="2" type="ORF">RT717_22245</name>
</gene>
<protein>
    <recommendedName>
        <fullName evidence="4">Lipoprotein</fullName>
    </recommendedName>
</protein>
<proteinExistence type="predicted"/>
<reference evidence="2 3" key="1">
    <citation type="journal article" date="2023" name="Microbiol. Resour. Announc.">
        <title>Complete Genome Sequence of Imperialibacter roseus strain P4T.</title>
        <authorList>
            <person name="Tizabi D.R."/>
            <person name="Bachvaroff T."/>
            <person name="Hill R.T."/>
        </authorList>
    </citation>
    <scope>NUCLEOTIDE SEQUENCE [LARGE SCALE GENOMIC DNA]</scope>
    <source>
        <strain evidence="2 3">P4T</strain>
    </source>
</reference>
<dbReference type="Proteomes" id="UP001302349">
    <property type="component" value="Chromosome"/>
</dbReference>
<dbReference type="RefSeq" id="WP_317488553.1">
    <property type="nucleotide sequence ID" value="NZ_CP136051.1"/>
</dbReference>